<accession>A0A2G8L7D6</accession>
<dbReference type="Pfam" id="PF04091">
    <property type="entry name" value="Sec15_C"/>
    <property type="match status" value="1"/>
</dbReference>
<gene>
    <name evidence="2" type="ORF">BSL78_06921</name>
</gene>
<dbReference type="PANTHER" id="PTHR12702">
    <property type="entry name" value="SEC15"/>
    <property type="match status" value="1"/>
</dbReference>
<dbReference type="Proteomes" id="UP000230750">
    <property type="component" value="Unassembled WGS sequence"/>
</dbReference>
<dbReference type="STRING" id="307972.A0A2G8L7D6"/>
<evidence type="ECO:0000313" key="2">
    <source>
        <dbReference type="EMBL" id="PIK56182.1"/>
    </source>
</evidence>
<dbReference type="GO" id="GO:0090522">
    <property type="term" value="P:vesicle tethering involved in exocytosis"/>
    <property type="evidence" value="ECO:0007669"/>
    <property type="project" value="InterPro"/>
</dbReference>
<evidence type="ECO:0000259" key="1">
    <source>
        <dbReference type="Pfam" id="PF04091"/>
    </source>
</evidence>
<dbReference type="GO" id="GO:0006893">
    <property type="term" value="P:Golgi to plasma membrane transport"/>
    <property type="evidence" value="ECO:0007669"/>
    <property type="project" value="TreeGrafter"/>
</dbReference>
<dbReference type="GO" id="GO:0006886">
    <property type="term" value="P:intracellular protein transport"/>
    <property type="evidence" value="ECO:0007669"/>
    <property type="project" value="InterPro"/>
</dbReference>
<dbReference type="OrthoDB" id="10267033at2759"/>
<dbReference type="InterPro" id="IPR042045">
    <property type="entry name" value="EXOC6/Sec15_C_dom1"/>
</dbReference>
<dbReference type="InterPro" id="IPR046361">
    <property type="entry name" value="EXOC6/Sec15_C"/>
</dbReference>
<sequence length="102" mass="12161">MINSQTLANGISIYIQIFDEDNYTAILVHSQEQFEEIVQNFPFKDQDLRKAPYPKELPFSQFVPKVYRQIKEFIYACHKFSLELNLTDTEREDMVRKSQTSY</sequence>
<proteinExistence type="predicted"/>
<dbReference type="GO" id="GO:0016020">
    <property type="term" value="C:membrane"/>
    <property type="evidence" value="ECO:0007669"/>
    <property type="project" value="TreeGrafter"/>
</dbReference>
<organism evidence="2 3">
    <name type="scientific">Stichopus japonicus</name>
    <name type="common">Sea cucumber</name>
    <dbReference type="NCBI Taxonomy" id="307972"/>
    <lineage>
        <taxon>Eukaryota</taxon>
        <taxon>Metazoa</taxon>
        <taxon>Echinodermata</taxon>
        <taxon>Eleutherozoa</taxon>
        <taxon>Echinozoa</taxon>
        <taxon>Holothuroidea</taxon>
        <taxon>Aspidochirotacea</taxon>
        <taxon>Aspidochirotida</taxon>
        <taxon>Stichopodidae</taxon>
        <taxon>Apostichopus</taxon>
    </lineage>
</organism>
<dbReference type="GO" id="GO:0000145">
    <property type="term" value="C:exocyst"/>
    <property type="evidence" value="ECO:0007669"/>
    <property type="project" value="TreeGrafter"/>
</dbReference>
<name>A0A2G8L7D6_STIJA</name>
<dbReference type="AlphaFoldDB" id="A0A2G8L7D6"/>
<dbReference type="PANTHER" id="PTHR12702:SF0">
    <property type="entry name" value="EXOCYST COMPLEX COMPONENT 6"/>
    <property type="match status" value="1"/>
</dbReference>
<dbReference type="InterPro" id="IPR007225">
    <property type="entry name" value="EXOC6/Sec15"/>
</dbReference>
<dbReference type="Gene3D" id="1.10.357.30">
    <property type="entry name" value="Exocyst complex subunit Sec15 C-terminal domain, N-terminal subdomain"/>
    <property type="match status" value="1"/>
</dbReference>
<feature type="domain" description="Exocyst complex subunit EXOC6/Sec15 C-terminal" evidence="1">
    <location>
        <begin position="15"/>
        <end position="98"/>
    </location>
</feature>
<dbReference type="EMBL" id="MRZV01000185">
    <property type="protein sequence ID" value="PIK56182.1"/>
    <property type="molecule type" value="Genomic_DNA"/>
</dbReference>
<evidence type="ECO:0000313" key="3">
    <source>
        <dbReference type="Proteomes" id="UP000230750"/>
    </source>
</evidence>
<protein>
    <submittedName>
        <fullName evidence="2">Putative exocyst complex component 6B isoform X4</fullName>
    </submittedName>
</protein>
<keyword evidence="3" id="KW-1185">Reference proteome</keyword>
<reference evidence="2 3" key="1">
    <citation type="journal article" date="2017" name="PLoS Biol.">
        <title>The sea cucumber genome provides insights into morphological evolution and visceral regeneration.</title>
        <authorList>
            <person name="Zhang X."/>
            <person name="Sun L."/>
            <person name="Yuan J."/>
            <person name="Sun Y."/>
            <person name="Gao Y."/>
            <person name="Zhang L."/>
            <person name="Li S."/>
            <person name="Dai H."/>
            <person name="Hamel J.F."/>
            <person name="Liu C."/>
            <person name="Yu Y."/>
            <person name="Liu S."/>
            <person name="Lin W."/>
            <person name="Guo K."/>
            <person name="Jin S."/>
            <person name="Xu P."/>
            <person name="Storey K.B."/>
            <person name="Huan P."/>
            <person name="Zhang T."/>
            <person name="Zhou Y."/>
            <person name="Zhang J."/>
            <person name="Lin C."/>
            <person name="Li X."/>
            <person name="Xing L."/>
            <person name="Huo D."/>
            <person name="Sun M."/>
            <person name="Wang L."/>
            <person name="Mercier A."/>
            <person name="Li F."/>
            <person name="Yang H."/>
            <person name="Xiang J."/>
        </authorList>
    </citation>
    <scope>NUCLEOTIDE SEQUENCE [LARGE SCALE GENOMIC DNA]</scope>
    <source>
        <strain evidence="2">Shaxun</strain>
        <tissue evidence="2">Muscle</tissue>
    </source>
</reference>
<comment type="caution">
    <text evidence="2">The sequence shown here is derived from an EMBL/GenBank/DDBJ whole genome shotgun (WGS) entry which is preliminary data.</text>
</comment>